<evidence type="ECO:0008006" key="5">
    <source>
        <dbReference type="Google" id="ProtNLM"/>
    </source>
</evidence>
<reference evidence="2 3" key="1">
    <citation type="submission" date="2018-06" db="EMBL/GenBank/DDBJ databases">
        <authorList>
            <consortium name="Pathogen Informatics"/>
            <person name="Doyle S."/>
        </authorList>
    </citation>
    <scope>NUCLEOTIDE SEQUENCE [LARGE SCALE GENOMIC DNA]</scope>
    <source>
        <strain evidence="2 3">NCTC12413</strain>
    </source>
</reference>
<protein>
    <recommendedName>
        <fullName evidence="5">Carboxymuconolactone decarboxylase family protein</fullName>
    </recommendedName>
</protein>
<gene>
    <name evidence="2" type="ORF">NCTC12413_01968</name>
    <name evidence="1" type="ORF">SAR03_05030</name>
</gene>
<organism evidence="2 3">
    <name type="scientific">Staphylococcus arlettae</name>
    <dbReference type="NCBI Taxonomy" id="29378"/>
    <lineage>
        <taxon>Bacteria</taxon>
        <taxon>Bacillati</taxon>
        <taxon>Bacillota</taxon>
        <taxon>Bacilli</taxon>
        <taxon>Bacillales</taxon>
        <taxon>Staphylococcaceae</taxon>
        <taxon>Staphylococcus</taxon>
    </lineage>
</organism>
<evidence type="ECO:0000313" key="4">
    <source>
        <dbReference type="Proteomes" id="UP000321598"/>
    </source>
</evidence>
<evidence type="ECO:0000313" key="2">
    <source>
        <dbReference type="EMBL" id="SUJ22057.1"/>
    </source>
</evidence>
<dbReference type="OrthoDB" id="1257571at2"/>
<dbReference type="Gene3D" id="1.20.1290.10">
    <property type="entry name" value="AhpD-like"/>
    <property type="match status" value="1"/>
</dbReference>
<name>A0A380CLR3_9STAP</name>
<reference evidence="1 4" key="2">
    <citation type="submission" date="2019-07" db="EMBL/GenBank/DDBJ databases">
        <title>Whole genome shotgun sequence of Staphylococcus arlettae NBRC 109765.</title>
        <authorList>
            <person name="Hosoyama A."/>
            <person name="Uohara A."/>
            <person name="Ohji S."/>
            <person name="Ichikawa N."/>
        </authorList>
    </citation>
    <scope>NUCLEOTIDE SEQUENCE [LARGE SCALE GENOMIC DNA]</scope>
    <source>
        <strain evidence="1 4">NBRC 109765</strain>
    </source>
</reference>
<evidence type="ECO:0000313" key="3">
    <source>
        <dbReference type="Proteomes" id="UP000254956"/>
    </source>
</evidence>
<dbReference type="EMBL" id="BKAV01000003">
    <property type="protein sequence ID" value="GEP99465.1"/>
    <property type="molecule type" value="Genomic_DNA"/>
</dbReference>
<sequence length="139" mass="15909">MTLIKLSELGETPYQQLLGHNEQLLQSWTTLAQTIEQNLHLQPKVVEEIRRMLAHQSGCSYCKSKGKPEGSKAQFNPKELTAIGFTEVYMTMGTNIPDYLFQELYKVMTDEEIIMLIAYIQFTECQQKFGALVQLEATD</sequence>
<dbReference type="STRING" id="1212545.SARL_02856"/>
<proteinExistence type="predicted"/>
<accession>A0A380CLR3</accession>
<keyword evidence="4" id="KW-1185">Reference proteome</keyword>
<evidence type="ECO:0000313" key="1">
    <source>
        <dbReference type="EMBL" id="GEP99465.1"/>
    </source>
</evidence>
<dbReference type="InterPro" id="IPR029032">
    <property type="entry name" value="AhpD-like"/>
</dbReference>
<dbReference type="EMBL" id="UGZE01000001">
    <property type="protein sequence ID" value="SUJ22057.1"/>
    <property type="molecule type" value="Genomic_DNA"/>
</dbReference>
<dbReference type="RefSeq" id="WP_103388122.1">
    <property type="nucleotide sequence ID" value="NZ_BKAV01000003.1"/>
</dbReference>
<dbReference type="Proteomes" id="UP000254956">
    <property type="component" value="Unassembled WGS sequence"/>
</dbReference>
<dbReference type="AlphaFoldDB" id="A0A380CLR3"/>
<dbReference type="SUPFAM" id="SSF69118">
    <property type="entry name" value="AhpD-like"/>
    <property type="match status" value="1"/>
</dbReference>
<dbReference type="Proteomes" id="UP000321598">
    <property type="component" value="Unassembled WGS sequence"/>
</dbReference>